<evidence type="ECO:0000313" key="2">
    <source>
        <dbReference type="EMBL" id="EXB71427.1"/>
    </source>
</evidence>
<feature type="domain" description="Ataxin 2 SM" evidence="1">
    <location>
        <begin position="27"/>
        <end position="105"/>
    </location>
</feature>
<dbReference type="Pfam" id="PF14438">
    <property type="entry name" value="SM-ATX"/>
    <property type="match status" value="1"/>
</dbReference>
<dbReference type="EMBL" id="KE344614">
    <property type="protein sequence ID" value="EXB71427.1"/>
    <property type="molecule type" value="Genomic_DNA"/>
</dbReference>
<dbReference type="OrthoDB" id="2275718at2759"/>
<dbReference type="PANTHER" id="PTHR12854:SF12">
    <property type="entry name" value="POLYADENYLATE-BINDING PROTEIN INTERACTING PROTEIN"/>
    <property type="match status" value="1"/>
</dbReference>
<proteinExistence type="predicted"/>
<dbReference type="GO" id="GO:0003729">
    <property type="term" value="F:mRNA binding"/>
    <property type="evidence" value="ECO:0007669"/>
    <property type="project" value="TreeGrafter"/>
</dbReference>
<dbReference type="Proteomes" id="UP000030645">
    <property type="component" value="Unassembled WGS sequence"/>
</dbReference>
<organism evidence="2 3">
    <name type="scientific">Morus notabilis</name>
    <dbReference type="NCBI Taxonomy" id="981085"/>
    <lineage>
        <taxon>Eukaryota</taxon>
        <taxon>Viridiplantae</taxon>
        <taxon>Streptophyta</taxon>
        <taxon>Embryophyta</taxon>
        <taxon>Tracheophyta</taxon>
        <taxon>Spermatophyta</taxon>
        <taxon>Magnoliopsida</taxon>
        <taxon>eudicotyledons</taxon>
        <taxon>Gunneridae</taxon>
        <taxon>Pentapetalae</taxon>
        <taxon>rosids</taxon>
        <taxon>fabids</taxon>
        <taxon>Rosales</taxon>
        <taxon>Moraceae</taxon>
        <taxon>Moreae</taxon>
        <taxon>Morus</taxon>
    </lineage>
</organism>
<dbReference type="PANTHER" id="PTHR12854">
    <property type="entry name" value="ATAXIN 2-RELATED"/>
    <property type="match status" value="1"/>
</dbReference>
<dbReference type="GO" id="GO:0034063">
    <property type="term" value="P:stress granule assembly"/>
    <property type="evidence" value="ECO:0007669"/>
    <property type="project" value="TreeGrafter"/>
</dbReference>
<keyword evidence="3" id="KW-1185">Reference proteome</keyword>
<name>W9RDP1_9ROSA</name>
<evidence type="ECO:0000313" key="3">
    <source>
        <dbReference type="Proteomes" id="UP000030645"/>
    </source>
</evidence>
<reference evidence="3" key="1">
    <citation type="submission" date="2013-01" db="EMBL/GenBank/DDBJ databases">
        <title>Draft Genome Sequence of a Mulberry Tree, Morus notabilis C.K. Schneid.</title>
        <authorList>
            <person name="He N."/>
            <person name="Zhao S."/>
        </authorList>
    </citation>
    <scope>NUCLEOTIDE SEQUENCE</scope>
</reference>
<dbReference type="InterPro" id="IPR025852">
    <property type="entry name" value="SM_dom_ATX"/>
</dbReference>
<accession>W9RDP1</accession>
<dbReference type="AlphaFoldDB" id="W9RDP1"/>
<dbReference type="eggNOG" id="ENOG502QPY3">
    <property type="taxonomic scope" value="Eukaryota"/>
</dbReference>
<dbReference type="KEGG" id="mnt:21385898"/>
<evidence type="ECO:0000259" key="1">
    <source>
        <dbReference type="Pfam" id="PF14438"/>
    </source>
</evidence>
<dbReference type="InterPro" id="IPR045117">
    <property type="entry name" value="ATXN2-like"/>
</dbReference>
<sequence length="573" mass="61150">MGLLYRERSEPHGDYDNKTSYSSVNDDALLFATICIVGLPVDVHVKDGSVYSGIFHTAGFENDYGIVLKKARMTKKGKANSNVANGAMIETLVILSGDLVQLVAKGVLPPADGDSGNLAAKDAECVVDNKAPSEECVEYEVDKLINSDFNMKRTEHIRSSVQKMNGFAQAFMPANGRKDDEGRKLEPKSFENLEVGHSRIDGINLPQIKEGSDAAVNGRQCVRDGSQGEKKDIKEKLEFPPEESTIKAEDLSSSLDTCFTQIKPVKEEQTLIAAKLSSTGASCDPSSLPAKMAKQSFERPMSADASSCAVSSNVSTSTSRVVDVILESSHSPVASTETIPSHISQSNKISKESRLNPGAKIFSPSFANPISATSAVQTVAGIGYMPNNSPPIPVPAAQPEVALRPFGSHSSVPVKILPYGNLPAGTVGTTPQFPQPIIGHVGSRPQPLRYTVQYPIQAGPGIVHSNSQSLTDGRLGQLLYVHPVSQELVSGVTALSSPFVRPLPTPHQVQFPKQQGTSAGQAMQLCVAPPLVATGPQPHYAVPCHIPVLQPPFPSNRYIQVPGFNGPLSSKFL</sequence>
<dbReference type="STRING" id="981085.W9RDP1"/>
<protein>
    <recommendedName>
        <fullName evidence="1">Ataxin 2 SM domain-containing protein</fullName>
    </recommendedName>
</protein>
<gene>
    <name evidence="2" type="ORF">L484_002322</name>
</gene>
<dbReference type="GO" id="GO:0010494">
    <property type="term" value="C:cytoplasmic stress granule"/>
    <property type="evidence" value="ECO:0007669"/>
    <property type="project" value="TreeGrafter"/>
</dbReference>